<dbReference type="EMBL" id="LR901936">
    <property type="protein sequence ID" value="CAD7249646.1"/>
    <property type="molecule type" value="Genomic_DNA"/>
</dbReference>
<evidence type="ECO:0000313" key="1">
    <source>
        <dbReference type="EMBL" id="CAD7249646.1"/>
    </source>
</evidence>
<sequence>MGRWPADPCALVHQVLERRGLGISVMRDVLYFIYGHMEGDRRTSVMFSTDWPGMEPTKMVRNEHVEGDRRTSVMFSTDWPGMEPTKMVRGTINKGTGLMLHPNPANRTTRTLMHWMSSSDMKIPLLPKGILQGEMCYRSAVM</sequence>
<dbReference type="OrthoDB" id="74575at2759"/>
<reference evidence="1" key="1">
    <citation type="submission" date="2020-11" db="EMBL/GenBank/DDBJ databases">
        <authorList>
            <person name="Tran Van P."/>
        </authorList>
    </citation>
    <scope>NUCLEOTIDE SEQUENCE</scope>
</reference>
<accession>A0A7R9A8W4</accession>
<dbReference type="Proteomes" id="UP000677054">
    <property type="component" value="Unassembled WGS sequence"/>
</dbReference>
<dbReference type="AlphaFoldDB" id="A0A7R9A8W4"/>
<protein>
    <submittedName>
        <fullName evidence="1">Uncharacterized protein</fullName>
    </submittedName>
</protein>
<dbReference type="EMBL" id="CAJPEV010002419">
    <property type="protein sequence ID" value="CAG0896819.1"/>
    <property type="molecule type" value="Genomic_DNA"/>
</dbReference>
<keyword evidence="2" id="KW-1185">Reference proteome</keyword>
<gene>
    <name evidence="1" type="ORF">DSTB1V02_LOCUS9434</name>
</gene>
<organism evidence="1">
    <name type="scientific">Darwinula stevensoni</name>
    <dbReference type="NCBI Taxonomy" id="69355"/>
    <lineage>
        <taxon>Eukaryota</taxon>
        <taxon>Metazoa</taxon>
        <taxon>Ecdysozoa</taxon>
        <taxon>Arthropoda</taxon>
        <taxon>Crustacea</taxon>
        <taxon>Oligostraca</taxon>
        <taxon>Ostracoda</taxon>
        <taxon>Podocopa</taxon>
        <taxon>Podocopida</taxon>
        <taxon>Darwinulocopina</taxon>
        <taxon>Darwinuloidea</taxon>
        <taxon>Darwinulidae</taxon>
        <taxon>Darwinula</taxon>
    </lineage>
</organism>
<name>A0A7R9A8W4_9CRUS</name>
<evidence type="ECO:0000313" key="2">
    <source>
        <dbReference type="Proteomes" id="UP000677054"/>
    </source>
</evidence>
<proteinExistence type="predicted"/>